<keyword evidence="2" id="KW-0812">Transmembrane</keyword>
<evidence type="ECO:0000313" key="3">
    <source>
        <dbReference type="EMBL" id="VVN95298.1"/>
    </source>
</evidence>
<reference evidence="3 4" key="1">
    <citation type="submission" date="2019-09" db="EMBL/GenBank/DDBJ databases">
        <authorList>
            <person name="Chandra G."/>
            <person name="Truman W A."/>
        </authorList>
    </citation>
    <scope>NUCLEOTIDE SEQUENCE [LARGE SCALE GENOMIC DNA]</scope>
    <source>
        <strain evidence="3">PS718</strain>
    </source>
</reference>
<feature type="coiled-coil region" evidence="1">
    <location>
        <begin position="11"/>
        <end position="38"/>
    </location>
</feature>
<evidence type="ECO:0000256" key="1">
    <source>
        <dbReference type="SAM" id="Coils"/>
    </source>
</evidence>
<name>A0A5E7BSX3_PSEFL</name>
<evidence type="ECO:0000256" key="2">
    <source>
        <dbReference type="SAM" id="Phobius"/>
    </source>
</evidence>
<sequence>MLQDDRDNLELQRLMNETRKLAAERQKLLAEAKKLERETNLYPLAVLGGVVTAITAVAGVFFKF</sequence>
<evidence type="ECO:0000313" key="4">
    <source>
        <dbReference type="Proteomes" id="UP000325375"/>
    </source>
</evidence>
<keyword evidence="1" id="KW-0175">Coiled coil</keyword>
<dbReference type="AlphaFoldDB" id="A0A5E7BSX3"/>
<dbReference type="RefSeq" id="WP_150602860.1">
    <property type="nucleotide sequence ID" value="NZ_CABVHX010000007.1"/>
</dbReference>
<protein>
    <submittedName>
        <fullName evidence="3">Uncharacterized protein</fullName>
    </submittedName>
</protein>
<feature type="transmembrane region" description="Helical" evidence="2">
    <location>
        <begin position="41"/>
        <end position="62"/>
    </location>
</feature>
<keyword evidence="2" id="KW-1133">Transmembrane helix</keyword>
<keyword evidence="2" id="KW-0472">Membrane</keyword>
<organism evidence="3 4">
    <name type="scientific">Pseudomonas fluorescens</name>
    <dbReference type="NCBI Taxonomy" id="294"/>
    <lineage>
        <taxon>Bacteria</taxon>
        <taxon>Pseudomonadati</taxon>
        <taxon>Pseudomonadota</taxon>
        <taxon>Gammaproteobacteria</taxon>
        <taxon>Pseudomonadales</taxon>
        <taxon>Pseudomonadaceae</taxon>
        <taxon>Pseudomonas</taxon>
    </lineage>
</organism>
<dbReference type="Proteomes" id="UP000325375">
    <property type="component" value="Unassembled WGS sequence"/>
</dbReference>
<gene>
    <name evidence="3" type="ORF">PS718_02223</name>
</gene>
<proteinExistence type="predicted"/>
<accession>A0A5E7BSX3</accession>
<dbReference type="EMBL" id="CABVHX010000007">
    <property type="protein sequence ID" value="VVN95298.1"/>
    <property type="molecule type" value="Genomic_DNA"/>
</dbReference>